<dbReference type="AlphaFoldDB" id="A0AAW0BL81"/>
<name>A0AAW0BL81_9AGAR</name>
<dbReference type="Proteomes" id="UP001362999">
    <property type="component" value="Unassembled WGS sequence"/>
</dbReference>
<feature type="compositionally biased region" description="Acidic residues" evidence="1">
    <location>
        <begin position="224"/>
        <end position="239"/>
    </location>
</feature>
<feature type="region of interest" description="Disordered" evidence="1">
    <location>
        <begin position="121"/>
        <end position="239"/>
    </location>
</feature>
<protein>
    <submittedName>
        <fullName evidence="2">Uncharacterized protein</fullName>
    </submittedName>
</protein>
<evidence type="ECO:0000256" key="1">
    <source>
        <dbReference type="SAM" id="MobiDB-lite"/>
    </source>
</evidence>
<comment type="caution">
    <text evidence="2">The sequence shown here is derived from an EMBL/GenBank/DDBJ whole genome shotgun (WGS) entry which is preliminary data.</text>
</comment>
<proteinExistence type="predicted"/>
<evidence type="ECO:0000313" key="3">
    <source>
        <dbReference type="Proteomes" id="UP001362999"/>
    </source>
</evidence>
<evidence type="ECO:0000313" key="2">
    <source>
        <dbReference type="EMBL" id="KAK7027148.1"/>
    </source>
</evidence>
<reference evidence="2 3" key="1">
    <citation type="journal article" date="2024" name="J Genomics">
        <title>Draft genome sequencing and assembly of Favolaschia claudopus CIRM-BRFM 2984 isolated from oak limbs.</title>
        <authorList>
            <person name="Navarro D."/>
            <person name="Drula E."/>
            <person name="Chaduli D."/>
            <person name="Cazenave R."/>
            <person name="Ahrendt S."/>
            <person name="Wang J."/>
            <person name="Lipzen A."/>
            <person name="Daum C."/>
            <person name="Barry K."/>
            <person name="Grigoriev I.V."/>
            <person name="Favel A."/>
            <person name="Rosso M.N."/>
            <person name="Martin F."/>
        </authorList>
    </citation>
    <scope>NUCLEOTIDE SEQUENCE [LARGE SCALE GENOMIC DNA]</scope>
    <source>
        <strain evidence="2 3">CIRM-BRFM 2984</strain>
    </source>
</reference>
<organism evidence="2 3">
    <name type="scientific">Favolaschia claudopus</name>
    <dbReference type="NCBI Taxonomy" id="2862362"/>
    <lineage>
        <taxon>Eukaryota</taxon>
        <taxon>Fungi</taxon>
        <taxon>Dikarya</taxon>
        <taxon>Basidiomycota</taxon>
        <taxon>Agaricomycotina</taxon>
        <taxon>Agaricomycetes</taxon>
        <taxon>Agaricomycetidae</taxon>
        <taxon>Agaricales</taxon>
        <taxon>Marasmiineae</taxon>
        <taxon>Mycenaceae</taxon>
        <taxon>Favolaschia</taxon>
    </lineage>
</organism>
<feature type="compositionally biased region" description="Basic and acidic residues" evidence="1">
    <location>
        <begin position="143"/>
        <end position="177"/>
    </location>
</feature>
<keyword evidence="3" id="KW-1185">Reference proteome</keyword>
<gene>
    <name evidence="2" type="ORF">R3P38DRAFT_2777229</name>
</gene>
<accession>A0AAW0BL81</accession>
<sequence>MFLVAHSQPERAEKLKMIPEPSQETPTQIGMGLARTDEGKALYLAAQETVRDCIKRADMDLALTRKRQPLERKLLVINSKKIAYLQRMEGDWATERLGVQALKNRRVRAYKQNTLPRPAGYEHLKINASKRSASGSRVPKAKLYLEDRRARKARERERESREMDGPPRKRARVENRQPEFVQGSSRDMHPVGNEWDAHPEIDEDYVPGNDDNFGGSEDKRNADPDADDSDEEEEDEETF</sequence>
<dbReference type="EMBL" id="JAWWNJ010000030">
    <property type="protein sequence ID" value="KAK7027148.1"/>
    <property type="molecule type" value="Genomic_DNA"/>
</dbReference>